<dbReference type="EC" id="2.7.13.3" evidence="2"/>
<keyword evidence="7" id="KW-0067">ATP-binding</keyword>
<dbReference type="Pfam" id="PF08448">
    <property type="entry name" value="PAS_4"/>
    <property type="match status" value="1"/>
</dbReference>
<dbReference type="GO" id="GO:0004673">
    <property type="term" value="F:protein histidine kinase activity"/>
    <property type="evidence" value="ECO:0007669"/>
    <property type="project" value="UniProtKB-EC"/>
</dbReference>
<evidence type="ECO:0000259" key="8">
    <source>
        <dbReference type="SMART" id="SM00387"/>
    </source>
</evidence>
<reference evidence="10" key="1">
    <citation type="submission" date="2018-05" db="EMBL/GenBank/DDBJ databases">
        <authorList>
            <person name="Li X."/>
        </authorList>
    </citation>
    <scope>NUCLEOTIDE SEQUENCE [LARGE SCALE GENOMIC DNA]</scope>
    <source>
        <strain evidence="10">LX32</strain>
    </source>
</reference>
<keyword evidence="5" id="KW-0547">Nucleotide-binding</keyword>
<comment type="catalytic activity">
    <reaction evidence="1">
        <text>ATP + protein L-histidine = ADP + protein N-phospho-L-histidine.</text>
        <dbReference type="EC" id="2.7.13.3"/>
    </reaction>
</comment>
<dbReference type="SUPFAM" id="SSF55874">
    <property type="entry name" value="ATPase domain of HSP90 chaperone/DNA topoisomerase II/histidine kinase"/>
    <property type="match status" value="1"/>
</dbReference>
<dbReference type="EMBL" id="QFYQ01000001">
    <property type="protein sequence ID" value="RAK56119.1"/>
    <property type="molecule type" value="Genomic_DNA"/>
</dbReference>
<evidence type="ECO:0000256" key="1">
    <source>
        <dbReference type="ARBA" id="ARBA00000085"/>
    </source>
</evidence>
<dbReference type="Pfam" id="PF02518">
    <property type="entry name" value="HATPase_c"/>
    <property type="match status" value="1"/>
</dbReference>
<dbReference type="PANTHER" id="PTHR41523:SF8">
    <property type="entry name" value="ETHYLENE RESPONSE SENSOR PROTEIN"/>
    <property type="match status" value="1"/>
</dbReference>
<keyword evidence="4" id="KW-0808">Transferase</keyword>
<evidence type="ECO:0000256" key="7">
    <source>
        <dbReference type="ARBA" id="ARBA00022840"/>
    </source>
</evidence>
<dbReference type="InterPro" id="IPR035965">
    <property type="entry name" value="PAS-like_dom_sf"/>
</dbReference>
<dbReference type="InterPro" id="IPR036890">
    <property type="entry name" value="HATPase_C_sf"/>
</dbReference>
<evidence type="ECO:0000313" key="10">
    <source>
        <dbReference type="Proteomes" id="UP000249254"/>
    </source>
</evidence>
<dbReference type="InterPro" id="IPR011495">
    <property type="entry name" value="Sig_transdc_His_kin_sub2_dim/P"/>
</dbReference>
<dbReference type="InterPro" id="IPR003594">
    <property type="entry name" value="HATPase_dom"/>
</dbReference>
<dbReference type="Gene3D" id="3.30.450.20">
    <property type="entry name" value="PAS domain"/>
    <property type="match status" value="1"/>
</dbReference>
<dbReference type="GO" id="GO:0005524">
    <property type="term" value="F:ATP binding"/>
    <property type="evidence" value="ECO:0007669"/>
    <property type="project" value="UniProtKB-KW"/>
</dbReference>
<evidence type="ECO:0000313" key="9">
    <source>
        <dbReference type="EMBL" id="RAK56119.1"/>
    </source>
</evidence>
<keyword evidence="10" id="KW-1185">Reference proteome</keyword>
<feature type="domain" description="Histidine kinase/HSP90-like ATPase" evidence="8">
    <location>
        <begin position="233"/>
        <end position="326"/>
    </location>
</feature>
<dbReference type="Proteomes" id="UP000249254">
    <property type="component" value="Unassembled WGS sequence"/>
</dbReference>
<dbReference type="Gene3D" id="3.30.565.10">
    <property type="entry name" value="Histidine kinase-like ATPase, C-terminal domain"/>
    <property type="match status" value="1"/>
</dbReference>
<dbReference type="PANTHER" id="PTHR41523">
    <property type="entry name" value="TWO-COMPONENT SYSTEM SENSOR PROTEIN"/>
    <property type="match status" value="1"/>
</dbReference>
<sequence length="341" mass="36041">MVRVKRNHAAGLDEASANLVIESLGCAVLVLDSQGRVARANAAFRAMTSQAPAALAGLAMDRLGRLFEGDADLSGLLAEVKAKGQSETWLQLAAPGRARSRTLHCTARRISGGRREAYLLVFEDAGAADPLEPHRDAELGHRVKNSLQIIAAFVAAEQRRVGGPSRASYAAIGSRIVAVSTLYDLLSRSGNCATLEGDRLLDGLAEALRRALLGETSCIAISVEAEPVWLAPEQVEAVGLMVNELATNAIKHAFPEGCGQIRLGLRREGPDIVLEVSDNGRGIPAEARSGLGSRYVVAFARQLRGDLSRQTGPGGTRHEIRFPLAGAPIPLGPSRGLELTA</sequence>
<evidence type="ECO:0000256" key="6">
    <source>
        <dbReference type="ARBA" id="ARBA00022777"/>
    </source>
</evidence>
<name>A0A328ANH1_9CAUL</name>
<accession>A0A328ANH1</accession>
<evidence type="ECO:0000256" key="4">
    <source>
        <dbReference type="ARBA" id="ARBA00022679"/>
    </source>
</evidence>
<dbReference type="RefSeq" id="WP_111529867.1">
    <property type="nucleotide sequence ID" value="NZ_JBHRSG010000003.1"/>
</dbReference>
<gene>
    <name evidence="9" type="ORF">DJ017_17170</name>
</gene>
<protein>
    <recommendedName>
        <fullName evidence="2">histidine kinase</fullName>
        <ecNumber evidence="2">2.7.13.3</ecNumber>
    </recommendedName>
</protein>
<dbReference type="OrthoDB" id="7297573at2"/>
<keyword evidence="6" id="KW-0418">Kinase</keyword>
<dbReference type="Pfam" id="PF07568">
    <property type="entry name" value="HisKA_2"/>
    <property type="match status" value="1"/>
</dbReference>
<evidence type="ECO:0000256" key="2">
    <source>
        <dbReference type="ARBA" id="ARBA00012438"/>
    </source>
</evidence>
<dbReference type="CDD" id="cd00075">
    <property type="entry name" value="HATPase"/>
    <property type="match status" value="1"/>
</dbReference>
<dbReference type="InterPro" id="IPR013656">
    <property type="entry name" value="PAS_4"/>
</dbReference>
<evidence type="ECO:0000256" key="5">
    <source>
        <dbReference type="ARBA" id="ARBA00022741"/>
    </source>
</evidence>
<dbReference type="SUPFAM" id="SSF55785">
    <property type="entry name" value="PYP-like sensor domain (PAS domain)"/>
    <property type="match status" value="1"/>
</dbReference>
<dbReference type="SMART" id="SM00387">
    <property type="entry name" value="HATPase_c"/>
    <property type="match status" value="1"/>
</dbReference>
<evidence type="ECO:0000256" key="3">
    <source>
        <dbReference type="ARBA" id="ARBA00022553"/>
    </source>
</evidence>
<comment type="caution">
    <text evidence="9">The sequence shown here is derived from an EMBL/GenBank/DDBJ whole genome shotgun (WGS) entry which is preliminary data.</text>
</comment>
<proteinExistence type="predicted"/>
<organism evidence="9 10">
    <name type="scientific">Phenylobacterium soli</name>
    <dbReference type="NCBI Taxonomy" id="2170551"/>
    <lineage>
        <taxon>Bacteria</taxon>
        <taxon>Pseudomonadati</taxon>
        <taxon>Pseudomonadota</taxon>
        <taxon>Alphaproteobacteria</taxon>
        <taxon>Caulobacterales</taxon>
        <taxon>Caulobacteraceae</taxon>
        <taxon>Phenylobacterium</taxon>
    </lineage>
</organism>
<keyword evidence="3" id="KW-0597">Phosphoprotein</keyword>
<dbReference type="AlphaFoldDB" id="A0A328ANH1"/>